<evidence type="ECO:0000313" key="2">
    <source>
        <dbReference type="Proteomes" id="UP000314294"/>
    </source>
</evidence>
<reference evidence="1 2" key="1">
    <citation type="submission" date="2019-03" db="EMBL/GenBank/DDBJ databases">
        <title>First draft genome of Liparis tanakae, snailfish: a comprehensive survey of snailfish specific genes.</title>
        <authorList>
            <person name="Kim W."/>
            <person name="Song I."/>
            <person name="Jeong J.-H."/>
            <person name="Kim D."/>
            <person name="Kim S."/>
            <person name="Ryu S."/>
            <person name="Song J.Y."/>
            <person name="Lee S.K."/>
        </authorList>
    </citation>
    <scope>NUCLEOTIDE SEQUENCE [LARGE SCALE GENOMIC DNA]</scope>
    <source>
        <tissue evidence="1">Muscle</tissue>
    </source>
</reference>
<protein>
    <submittedName>
        <fullName evidence="1">Uncharacterized protein</fullName>
    </submittedName>
</protein>
<name>A0A4Z2ERZ2_9TELE</name>
<evidence type="ECO:0000313" key="1">
    <source>
        <dbReference type="EMBL" id="TNN31579.1"/>
    </source>
</evidence>
<organism evidence="1 2">
    <name type="scientific">Liparis tanakae</name>
    <name type="common">Tanaka's snailfish</name>
    <dbReference type="NCBI Taxonomy" id="230148"/>
    <lineage>
        <taxon>Eukaryota</taxon>
        <taxon>Metazoa</taxon>
        <taxon>Chordata</taxon>
        <taxon>Craniata</taxon>
        <taxon>Vertebrata</taxon>
        <taxon>Euteleostomi</taxon>
        <taxon>Actinopterygii</taxon>
        <taxon>Neopterygii</taxon>
        <taxon>Teleostei</taxon>
        <taxon>Neoteleostei</taxon>
        <taxon>Acanthomorphata</taxon>
        <taxon>Eupercaria</taxon>
        <taxon>Perciformes</taxon>
        <taxon>Cottioidei</taxon>
        <taxon>Cottales</taxon>
        <taxon>Liparidae</taxon>
        <taxon>Liparis</taxon>
    </lineage>
</organism>
<dbReference type="Proteomes" id="UP000314294">
    <property type="component" value="Unassembled WGS sequence"/>
</dbReference>
<dbReference type="AlphaFoldDB" id="A0A4Z2ERZ2"/>
<sequence length="86" mass="9436">MCVVRWKLCPCFLSSARRSARPYAEHAATRVTAAAVSNTRLKLVRSLAVCEESFPYPIPEPSAAPQVTVSRQPECVLVNISNYNGV</sequence>
<proteinExistence type="predicted"/>
<accession>A0A4Z2ERZ2</accession>
<keyword evidence="2" id="KW-1185">Reference proteome</keyword>
<gene>
    <name evidence="1" type="ORF">EYF80_058266</name>
</gene>
<dbReference type="EMBL" id="SRLO01003328">
    <property type="protein sequence ID" value="TNN31579.1"/>
    <property type="molecule type" value="Genomic_DNA"/>
</dbReference>
<comment type="caution">
    <text evidence="1">The sequence shown here is derived from an EMBL/GenBank/DDBJ whole genome shotgun (WGS) entry which is preliminary data.</text>
</comment>